<protein>
    <submittedName>
        <fullName evidence="1">Uncharacterized protein</fullName>
    </submittedName>
</protein>
<dbReference type="GeneID" id="71927862"/>
<keyword evidence="2" id="KW-1185">Reference proteome</keyword>
<organism evidence="1 2">
    <name type="scientific">Halocatena salina</name>
    <dbReference type="NCBI Taxonomy" id="2934340"/>
    <lineage>
        <taxon>Archaea</taxon>
        <taxon>Methanobacteriati</taxon>
        <taxon>Methanobacteriota</taxon>
        <taxon>Stenosarchaea group</taxon>
        <taxon>Halobacteria</taxon>
        <taxon>Halobacteriales</taxon>
        <taxon>Natronomonadaceae</taxon>
        <taxon>Halocatena</taxon>
    </lineage>
</organism>
<reference evidence="1" key="1">
    <citation type="submission" date="2022-04" db="EMBL/GenBank/DDBJ databases">
        <title>Halocatena sp. nov., isolated from a salt lake.</title>
        <authorList>
            <person name="Cui H.-L."/>
        </authorList>
    </citation>
    <scope>NUCLEOTIDE SEQUENCE</scope>
    <source>
        <strain evidence="1">AD-1</strain>
    </source>
</reference>
<dbReference type="Proteomes" id="UP000831768">
    <property type="component" value="Chromosome"/>
</dbReference>
<dbReference type="AlphaFoldDB" id="A0A8T9ZYP7"/>
<dbReference type="KEGG" id="haad:MW046_07405"/>
<name>A0A8T9ZYP7_9EURY</name>
<proteinExistence type="predicted"/>
<dbReference type="RefSeq" id="WP_247992495.1">
    <property type="nucleotide sequence ID" value="NZ_CP096019.1"/>
</dbReference>
<evidence type="ECO:0000313" key="2">
    <source>
        <dbReference type="Proteomes" id="UP000831768"/>
    </source>
</evidence>
<evidence type="ECO:0000313" key="1">
    <source>
        <dbReference type="EMBL" id="UPM41815.1"/>
    </source>
</evidence>
<dbReference type="EMBL" id="CP096019">
    <property type="protein sequence ID" value="UPM41815.1"/>
    <property type="molecule type" value="Genomic_DNA"/>
</dbReference>
<gene>
    <name evidence="1" type="ORF">MW046_07405</name>
</gene>
<accession>A0A8T9ZYP7</accession>
<sequence length="53" mass="5832">MVEEPMLKGMPRCLNCGFEAPHDGGEWNSAQVPPLGDLMRCPECGSTNILGRW</sequence>